<dbReference type="Pfam" id="PF07690">
    <property type="entry name" value="MFS_1"/>
    <property type="match status" value="1"/>
</dbReference>
<organism evidence="11 12">
    <name type="scientific">Streptoalloteichus tenebrarius (strain ATCC 17920 / DSM 40477 / JCM 4838 / CBS 697.72 / NBRC 16177 / NCIMB 11028 / NRRL B-12390 / A12253. 1 / ISP 5477)</name>
    <name type="common">Streptomyces tenebrarius</name>
    <dbReference type="NCBI Taxonomy" id="1933"/>
    <lineage>
        <taxon>Bacteria</taxon>
        <taxon>Bacillati</taxon>
        <taxon>Actinomycetota</taxon>
        <taxon>Actinomycetes</taxon>
        <taxon>Pseudonocardiales</taxon>
        <taxon>Pseudonocardiaceae</taxon>
        <taxon>Streptoalloteichus</taxon>
    </lineage>
</organism>
<evidence type="ECO:0000256" key="7">
    <source>
        <dbReference type="ARBA" id="ARBA00022989"/>
    </source>
</evidence>
<dbReference type="InterPro" id="IPR011701">
    <property type="entry name" value="MFS"/>
</dbReference>
<proteinExistence type="inferred from homology"/>
<feature type="transmembrane region" description="Helical" evidence="9">
    <location>
        <begin position="292"/>
        <end position="314"/>
    </location>
</feature>
<evidence type="ECO:0000256" key="8">
    <source>
        <dbReference type="ARBA" id="ARBA00023136"/>
    </source>
</evidence>
<evidence type="ECO:0000256" key="3">
    <source>
        <dbReference type="ARBA" id="ARBA00007520"/>
    </source>
</evidence>
<evidence type="ECO:0000313" key="11">
    <source>
        <dbReference type="EMBL" id="MCP2257551.1"/>
    </source>
</evidence>
<reference evidence="11 12" key="1">
    <citation type="submission" date="2022-06" db="EMBL/GenBank/DDBJ databases">
        <title>Genomic Encyclopedia of Archaeal and Bacterial Type Strains, Phase II (KMG-II): from individual species to whole genera.</title>
        <authorList>
            <person name="Goeker M."/>
        </authorList>
    </citation>
    <scope>NUCLEOTIDE SEQUENCE [LARGE SCALE GENOMIC DNA]</scope>
    <source>
        <strain evidence="11 12">DSM 40477</strain>
    </source>
</reference>
<feature type="transmembrane region" description="Helical" evidence="9">
    <location>
        <begin position="320"/>
        <end position="345"/>
    </location>
</feature>
<feature type="transmembrane region" description="Helical" evidence="9">
    <location>
        <begin position="383"/>
        <end position="402"/>
    </location>
</feature>
<feature type="domain" description="Major facilitator superfamily (MFS) profile" evidence="10">
    <location>
        <begin position="22"/>
        <end position="407"/>
    </location>
</feature>
<evidence type="ECO:0000256" key="2">
    <source>
        <dbReference type="ARBA" id="ARBA00006236"/>
    </source>
</evidence>
<sequence>MTVSASARPDREVTPPPPPARLTAALALLSFVEPLATNMYLPGFPEMTGELATDAAGVQLTLTAFLVGLAVGQLVLGPLSDRYGRRTPILVGTAVCTVATAVCAVAPTLEVLIALRFVMGFSGAAGVVVGRAVVTDVTSGPVAARIFGMLMALGGIAPIVAPLAGGVVVSDAGGWRAVFWVLAATSALMFLAALFFVPESLPAARRHSDGARGTLRAAASVLTNRQYLGYMLAFCLTAGALFCYIAASPFLFQDVLGFDVGEASVVFSAGALTATLSCVAAARLVSRHRPESLLATGLVVLVAASAAALAVTLAGDLTRFWALGLIGVGFLGLGQVFAAAPALALQRVPHAAGTGSAVLGTVQNALGAAVSPLMGIAGRHTVVPLFLGMTLCALGAGLALLLTRARPTVARPAVPTLP</sequence>
<keyword evidence="4" id="KW-0813">Transport</keyword>
<comment type="similarity">
    <text evidence="3">Belongs to the major facilitator superfamily. TCR/Tet family.</text>
</comment>
<dbReference type="InterPro" id="IPR004812">
    <property type="entry name" value="Efflux_drug-R_Bcr/CmlA"/>
</dbReference>
<dbReference type="EMBL" id="JAMTCP010000004">
    <property type="protein sequence ID" value="MCP2257551.1"/>
    <property type="molecule type" value="Genomic_DNA"/>
</dbReference>
<dbReference type="PANTHER" id="PTHR23502">
    <property type="entry name" value="MAJOR FACILITATOR SUPERFAMILY"/>
    <property type="match status" value="1"/>
</dbReference>
<dbReference type="PROSITE" id="PS00216">
    <property type="entry name" value="SUGAR_TRANSPORT_1"/>
    <property type="match status" value="1"/>
</dbReference>
<feature type="transmembrane region" description="Helical" evidence="9">
    <location>
        <begin position="264"/>
        <end position="285"/>
    </location>
</feature>
<evidence type="ECO:0000256" key="1">
    <source>
        <dbReference type="ARBA" id="ARBA00004651"/>
    </source>
</evidence>
<evidence type="ECO:0000256" key="5">
    <source>
        <dbReference type="ARBA" id="ARBA00022475"/>
    </source>
</evidence>
<dbReference type="PRINTS" id="PR01035">
    <property type="entry name" value="TCRTETA"/>
</dbReference>
<dbReference type="PANTHER" id="PTHR23502:SF132">
    <property type="entry name" value="POLYAMINE TRANSPORTER 2-RELATED"/>
    <property type="match status" value="1"/>
</dbReference>
<feature type="transmembrane region" description="Helical" evidence="9">
    <location>
        <begin position="113"/>
        <end position="134"/>
    </location>
</feature>
<keyword evidence="12" id="KW-1185">Reference proteome</keyword>
<protein>
    <submittedName>
        <fullName evidence="11">MFS transporter, DHA1 family, bicyclomycin/chloramphenicol resistance protein</fullName>
    </submittedName>
</protein>
<feature type="transmembrane region" description="Helical" evidence="9">
    <location>
        <begin position="88"/>
        <end position="107"/>
    </location>
</feature>
<comment type="similarity">
    <text evidence="2">Belongs to the major facilitator superfamily. Bcr/CmlA family.</text>
</comment>
<feature type="transmembrane region" description="Helical" evidence="9">
    <location>
        <begin position="56"/>
        <end position="76"/>
    </location>
</feature>
<dbReference type="InterPro" id="IPR036259">
    <property type="entry name" value="MFS_trans_sf"/>
</dbReference>
<dbReference type="CDD" id="cd17320">
    <property type="entry name" value="MFS_MdfA_MDR_like"/>
    <property type="match status" value="1"/>
</dbReference>
<evidence type="ECO:0000259" key="10">
    <source>
        <dbReference type="PROSITE" id="PS50850"/>
    </source>
</evidence>
<keyword evidence="7 9" id="KW-1133">Transmembrane helix</keyword>
<dbReference type="Gene3D" id="1.20.1720.10">
    <property type="entry name" value="Multidrug resistance protein D"/>
    <property type="match status" value="1"/>
</dbReference>
<dbReference type="NCBIfam" id="TIGR00710">
    <property type="entry name" value="efflux_Bcr_CflA"/>
    <property type="match status" value="1"/>
</dbReference>
<dbReference type="RefSeq" id="WP_253668501.1">
    <property type="nucleotide sequence ID" value="NZ_JAMTCP010000004.1"/>
</dbReference>
<gene>
    <name evidence="11" type="ORF">LX15_001236</name>
</gene>
<dbReference type="PROSITE" id="PS50850">
    <property type="entry name" value="MFS"/>
    <property type="match status" value="1"/>
</dbReference>
<feature type="transmembrane region" description="Helical" evidence="9">
    <location>
        <begin position="357"/>
        <end position="377"/>
    </location>
</feature>
<evidence type="ECO:0000256" key="9">
    <source>
        <dbReference type="SAM" id="Phobius"/>
    </source>
</evidence>
<dbReference type="InterPro" id="IPR005829">
    <property type="entry name" value="Sugar_transporter_CS"/>
</dbReference>
<name>A0ABT1HPW1_STRSD</name>
<feature type="transmembrane region" description="Helical" evidence="9">
    <location>
        <begin position="227"/>
        <end position="252"/>
    </location>
</feature>
<dbReference type="Proteomes" id="UP001205311">
    <property type="component" value="Unassembled WGS sequence"/>
</dbReference>
<dbReference type="InterPro" id="IPR001958">
    <property type="entry name" value="Tet-R_TetA/multi-R_MdtG-like"/>
</dbReference>
<keyword evidence="6 9" id="KW-0812">Transmembrane</keyword>
<evidence type="ECO:0000313" key="12">
    <source>
        <dbReference type="Proteomes" id="UP001205311"/>
    </source>
</evidence>
<dbReference type="SUPFAM" id="SSF103473">
    <property type="entry name" value="MFS general substrate transporter"/>
    <property type="match status" value="1"/>
</dbReference>
<comment type="caution">
    <text evidence="11">The sequence shown here is derived from an EMBL/GenBank/DDBJ whole genome shotgun (WGS) entry which is preliminary data.</text>
</comment>
<comment type="subcellular location">
    <subcellularLocation>
        <location evidence="1">Cell membrane</location>
        <topology evidence="1">Multi-pass membrane protein</topology>
    </subcellularLocation>
</comment>
<keyword evidence="8 9" id="KW-0472">Membrane</keyword>
<dbReference type="InterPro" id="IPR020846">
    <property type="entry name" value="MFS_dom"/>
</dbReference>
<evidence type="ECO:0000256" key="4">
    <source>
        <dbReference type="ARBA" id="ARBA00022448"/>
    </source>
</evidence>
<evidence type="ECO:0000256" key="6">
    <source>
        <dbReference type="ARBA" id="ARBA00022692"/>
    </source>
</evidence>
<keyword evidence="5" id="KW-1003">Cell membrane</keyword>
<accession>A0ABT1HPW1</accession>
<feature type="transmembrane region" description="Helical" evidence="9">
    <location>
        <begin position="177"/>
        <end position="197"/>
    </location>
</feature>
<feature type="transmembrane region" description="Helical" evidence="9">
    <location>
        <begin position="146"/>
        <end position="165"/>
    </location>
</feature>